<dbReference type="GeneID" id="78479292"/>
<proteinExistence type="predicted"/>
<dbReference type="PATRIC" id="fig|1702221.3.peg.2610"/>
<evidence type="ECO:0000313" key="1">
    <source>
        <dbReference type="EMBL" id="AMK55815.1"/>
    </source>
</evidence>
<dbReference type="AlphaFoldDB" id="A0A140DYT8"/>
<dbReference type="KEGG" id="fro:AALO17_26810"/>
<dbReference type="EMBL" id="CP011391">
    <property type="protein sequence ID" value="AMK55815.1"/>
    <property type="molecule type" value="Genomic_DNA"/>
</dbReference>
<gene>
    <name evidence="1" type="ORF">AALO17_26810</name>
</gene>
<dbReference type="STRING" id="1702221.AALO17_26810"/>
<keyword evidence="2" id="KW-1185">Reference proteome</keyword>
<reference evidence="1 2" key="1">
    <citation type="journal article" date="2016" name="Gut Pathog.">
        <title>Whole genome sequencing of "Faecalibaculum rodentium" ALO17, isolated from C57BL/6J laboratory mouse feces.</title>
        <authorList>
            <person name="Lim S."/>
            <person name="Chang D.H."/>
            <person name="Ahn S."/>
            <person name="Kim B.C."/>
        </authorList>
    </citation>
    <scope>NUCLEOTIDE SEQUENCE [LARGE SCALE GENOMIC DNA]</scope>
    <source>
        <strain evidence="1 2">Alo17</strain>
    </source>
</reference>
<dbReference type="RefSeq" id="WP_145907727.1">
    <property type="nucleotide sequence ID" value="NZ_CAOOBB010000125.1"/>
</dbReference>
<dbReference type="Proteomes" id="UP000069771">
    <property type="component" value="Chromosome"/>
</dbReference>
<protein>
    <submittedName>
        <fullName evidence="1">Uncharacterized protein</fullName>
    </submittedName>
</protein>
<name>A0A140DYT8_9FIRM</name>
<evidence type="ECO:0000313" key="2">
    <source>
        <dbReference type="Proteomes" id="UP000069771"/>
    </source>
</evidence>
<organism evidence="1 2">
    <name type="scientific">Faecalibaculum rodentium</name>
    <dbReference type="NCBI Taxonomy" id="1702221"/>
    <lineage>
        <taxon>Bacteria</taxon>
        <taxon>Bacillati</taxon>
        <taxon>Bacillota</taxon>
        <taxon>Erysipelotrichia</taxon>
        <taxon>Erysipelotrichales</taxon>
        <taxon>Erysipelotrichaceae</taxon>
        <taxon>Faecalibaculum</taxon>
    </lineage>
</organism>
<sequence>MEQDPVRKAEEEEAAKTGSLRGFPVFILETKTESSDIFVFARLELLLSGKGVKSIVNCPAPGDTYGASSKEGDTR</sequence>
<accession>A0A140DYT8</accession>